<evidence type="ECO:0000256" key="6">
    <source>
        <dbReference type="ARBA" id="ARBA00023125"/>
    </source>
</evidence>
<evidence type="ECO:0000256" key="7">
    <source>
        <dbReference type="ARBA" id="ARBA00023239"/>
    </source>
</evidence>
<dbReference type="AlphaFoldDB" id="A0A254NDA4"/>
<evidence type="ECO:0000313" key="9">
    <source>
        <dbReference type="EMBL" id="OWR04862.1"/>
    </source>
</evidence>
<sequence>MCNLYNVSPKGDVATFIARHAARWMVPDYELRTVGPNQNGLYFRASGAEVVGQVGQWGLIRPGQPDRLDFLPNKVPGKRGRPRSTNNARIETVSTRPTFRDAWRAGRRCLVPASWYQEPNWETGKNIWWQLKRADGDPWMLAGLWSEWTDPKTGEIVPNFTMITTNCDSHPLLNRLHKPDPELPADKQDKRSLVNVAPFSWEQWLRGTVEEALQLVVPPPVGEFDLADAVRTDHALAALKK</sequence>
<keyword evidence="4 8" id="KW-0378">Hydrolase</keyword>
<evidence type="ECO:0000313" key="10">
    <source>
        <dbReference type="Proteomes" id="UP000197446"/>
    </source>
</evidence>
<dbReference type="InterPro" id="IPR003738">
    <property type="entry name" value="SRAP"/>
</dbReference>
<gene>
    <name evidence="9" type="ORF">CDO81_09850</name>
</gene>
<dbReference type="SUPFAM" id="SSF143081">
    <property type="entry name" value="BB1717-like"/>
    <property type="match status" value="1"/>
</dbReference>
<keyword evidence="7" id="KW-0456">Lyase</keyword>
<dbReference type="GO" id="GO:0008233">
    <property type="term" value="F:peptidase activity"/>
    <property type="evidence" value="ECO:0007669"/>
    <property type="project" value="UniProtKB-KW"/>
</dbReference>
<organism evidence="9 10">
    <name type="scientific">Roseateles puraquae</name>
    <dbReference type="NCBI Taxonomy" id="431059"/>
    <lineage>
        <taxon>Bacteria</taxon>
        <taxon>Pseudomonadati</taxon>
        <taxon>Pseudomonadota</taxon>
        <taxon>Betaproteobacteria</taxon>
        <taxon>Burkholderiales</taxon>
        <taxon>Sphaerotilaceae</taxon>
        <taxon>Roseateles</taxon>
    </lineage>
</organism>
<accession>A0A254NDA4</accession>
<proteinExistence type="inferred from homology"/>
<dbReference type="EC" id="3.4.-.-" evidence="8"/>
<keyword evidence="2 8" id="KW-0645">Protease</keyword>
<keyword evidence="5" id="KW-0190">Covalent protein-DNA linkage</keyword>
<evidence type="ECO:0000256" key="3">
    <source>
        <dbReference type="ARBA" id="ARBA00022763"/>
    </source>
</evidence>
<evidence type="ECO:0000256" key="4">
    <source>
        <dbReference type="ARBA" id="ARBA00022801"/>
    </source>
</evidence>
<dbReference type="PANTHER" id="PTHR13604">
    <property type="entry name" value="DC12-RELATED"/>
    <property type="match status" value="1"/>
</dbReference>
<dbReference type="OrthoDB" id="6192129at2"/>
<reference evidence="9 10" key="1">
    <citation type="journal article" date="2007" name="Int. J. Syst. Evol. Microbiol.">
        <title>Description of Pelomonas aquatica sp. nov. and Pelomonas puraquae sp. nov., isolated from industrial and haemodialysis water.</title>
        <authorList>
            <person name="Gomila M."/>
            <person name="Bowien B."/>
            <person name="Falsen E."/>
            <person name="Moore E.R."/>
            <person name="Lalucat J."/>
        </authorList>
    </citation>
    <scope>NUCLEOTIDE SEQUENCE [LARGE SCALE GENOMIC DNA]</scope>
    <source>
        <strain evidence="9 10">CCUG 52769</strain>
    </source>
</reference>
<evidence type="ECO:0000256" key="5">
    <source>
        <dbReference type="ARBA" id="ARBA00023124"/>
    </source>
</evidence>
<dbReference type="EMBL" id="NISI01000002">
    <property type="protein sequence ID" value="OWR04862.1"/>
    <property type="molecule type" value="Genomic_DNA"/>
</dbReference>
<dbReference type="GO" id="GO:0006508">
    <property type="term" value="P:proteolysis"/>
    <property type="evidence" value="ECO:0007669"/>
    <property type="project" value="UniProtKB-KW"/>
</dbReference>
<dbReference type="GO" id="GO:0106300">
    <property type="term" value="P:protein-DNA covalent cross-linking repair"/>
    <property type="evidence" value="ECO:0007669"/>
    <property type="project" value="InterPro"/>
</dbReference>
<keyword evidence="6" id="KW-0238">DNA-binding</keyword>
<keyword evidence="10" id="KW-1185">Reference proteome</keyword>
<name>A0A254NDA4_9BURK</name>
<comment type="caution">
    <text evidence="9">The sequence shown here is derived from an EMBL/GenBank/DDBJ whole genome shotgun (WGS) entry which is preliminary data.</text>
</comment>
<dbReference type="GO" id="GO:0003697">
    <property type="term" value="F:single-stranded DNA binding"/>
    <property type="evidence" value="ECO:0007669"/>
    <property type="project" value="InterPro"/>
</dbReference>
<protein>
    <recommendedName>
        <fullName evidence="8">Abasic site processing protein</fullName>
        <ecNumber evidence="8">3.4.-.-</ecNumber>
    </recommendedName>
</protein>
<comment type="similarity">
    <text evidence="1 8">Belongs to the SOS response-associated peptidase family.</text>
</comment>
<dbReference type="InterPro" id="IPR036590">
    <property type="entry name" value="SRAP-like"/>
</dbReference>
<dbReference type="Proteomes" id="UP000197446">
    <property type="component" value="Unassembled WGS sequence"/>
</dbReference>
<dbReference type="PANTHER" id="PTHR13604:SF0">
    <property type="entry name" value="ABASIC SITE PROCESSING PROTEIN HMCES"/>
    <property type="match status" value="1"/>
</dbReference>
<dbReference type="Gene3D" id="3.90.1680.10">
    <property type="entry name" value="SOS response associated peptidase-like"/>
    <property type="match status" value="1"/>
</dbReference>
<dbReference type="RefSeq" id="WP_088482995.1">
    <property type="nucleotide sequence ID" value="NZ_NISI01000002.1"/>
</dbReference>
<dbReference type="GO" id="GO:0016829">
    <property type="term" value="F:lyase activity"/>
    <property type="evidence" value="ECO:0007669"/>
    <property type="project" value="UniProtKB-KW"/>
</dbReference>
<evidence type="ECO:0000256" key="2">
    <source>
        <dbReference type="ARBA" id="ARBA00022670"/>
    </source>
</evidence>
<evidence type="ECO:0000256" key="8">
    <source>
        <dbReference type="RuleBase" id="RU364100"/>
    </source>
</evidence>
<keyword evidence="3" id="KW-0227">DNA damage</keyword>
<evidence type="ECO:0000256" key="1">
    <source>
        <dbReference type="ARBA" id="ARBA00008136"/>
    </source>
</evidence>
<dbReference type="Pfam" id="PF02586">
    <property type="entry name" value="SRAP"/>
    <property type="match status" value="1"/>
</dbReference>